<evidence type="ECO:0000259" key="7">
    <source>
        <dbReference type="PROSITE" id="PS51935"/>
    </source>
</evidence>
<keyword evidence="9" id="KW-1185">Reference proteome</keyword>
<reference evidence="8 9" key="1">
    <citation type="submission" date="2023-05" db="EMBL/GenBank/DDBJ databases">
        <title>Draft genome sequence of Streptomyces sp. B-S-A8 isolated from a cave soil in Thailand.</title>
        <authorList>
            <person name="Chamroensaksri N."/>
            <person name="Muangham S."/>
        </authorList>
    </citation>
    <scope>NUCLEOTIDE SEQUENCE [LARGE SCALE GENOMIC DNA]</scope>
    <source>
        <strain evidence="8 9">B-S-A8</strain>
    </source>
</reference>
<proteinExistence type="inferred from homology"/>
<dbReference type="Proteomes" id="UP001224661">
    <property type="component" value="Unassembled WGS sequence"/>
</dbReference>
<gene>
    <name evidence="8" type="ORF">QIS99_28825</name>
</gene>
<accession>A0ABT6S0Q4</accession>
<dbReference type="PROSITE" id="PS51257">
    <property type="entry name" value="PROKAR_LIPOPROTEIN"/>
    <property type="match status" value="1"/>
</dbReference>
<evidence type="ECO:0000256" key="4">
    <source>
        <dbReference type="ARBA" id="ARBA00022807"/>
    </source>
</evidence>
<feature type="chain" id="PRO_5045448165" evidence="6">
    <location>
        <begin position="22"/>
        <end position="334"/>
    </location>
</feature>
<evidence type="ECO:0000313" key="8">
    <source>
        <dbReference type="EMBL" id="MDI3390165.1"/>
    </source>
</evidence>
<dbReference type="EMBL" id="JASCIR010000040">
    <property type="protein sequence ID" value="MDI3390165.1"/>
    <property type="molecule type" value="Genomic_DNA"/>
</dbReference>
<dbReference type="SUPFAM" id="SSF54001">
    <property type="entry name" value="Cysteine proteinases"/>
    <property type="match status" value="1"/>
</dbReference>
<dbReference type="InterPro" id="IPR038765">
    <property type="entry name" value="Papain-like_cys_pep_sf"/>
</dbReference>
<dbReference type="Pfam" id="PF00877">
    <property type="entry name" value="NLPC_P60"/>
    <property type="match status" value="1"/>
</dbReference>
<keyword evidence="4" id="KW-0788">Thiol protease</keyword>
<dbReference type="RefSeq" id="WP_282516644.1">
    <property type="nucleotide sequence ID" value="NZ_JASCIR010000040.1"/>
</dbReference>
<comment type="similarity">
    <text evidence="1">Belongs to the peptidase C40 family.</text>
</comment>
<feature type="signal peptide" evidence="6">
    <location>
        <begin position="1"/>
        <end position="21"/>
    </location>
</feature>
<feature type="domain" description="NlpC/P60" evidence="7">
    <location>
        <begin position="203"/>
        <end position="331"/>
    </location>
</feature>
<comment type="caution">
    <text evidence="8">The sequence shown here is derived from an EMBL/GenBank/DDBJ whole genome shotgun (WGS) entry which is preliminary data.</text>
</comment>
<evidence type="ECO:0000256" key="1">
    <source>
        <dbReference type="ARBA" id="ARBA00007074"/>
    </source>
</evidence>
<feature type="region of interest" description="Disordered" evidence="5">
    <location>
        <begin position="187"/>
        <end position="206"/>
    </location>
</feature>
<evidence type="ECO:0000256" key="2">
    <source>
        <dbReference type="ARBA" id="ARBA00022670"/>
    </source>
</evidence>
<sequence length="334" mass="35841">MRRLLMLGAMAVAGCLMAAYAVVNTVTAPLQGMDLKGVACAALKYKLGKGLKLFQMTSDMKQNAETIISVGASMGISQRGQVVAIATAMQESGLKNIDYGDRDSLGLFQQRPSMGWGTPEQVTDPQYSARKFYNGLQKVHGWESMPITDAAQAVQRSAFPTAYAKHEQAASQIVASAHAESTGTSVQQINSSSGCTPTTTPASAQTRGYVSRAMTQIGKPYVWGGTGPDGFDCSGLIVWAWRQEGYQLKVRTSQQMHKVAVPIPQGQEKSGDLIFTRMAAGGPEHVLIVVKPGLALEAPRTGLDVRVRKYDPAAEEMTFGRIPQSQLTEIPAQV</sequence>
<keyword evidence="3" id="KW-0378">Hydrolase</keyword>
<keyword evidence="2" id="KW-0645">Protease</keyword>
<dbReference type="PROSITE" id="PS51935">
    <property type="entry name" value="NLPC_P60"/>
    <property type="match status" value="1"/>
</dbReference>
<evidence type="ECO:0000313" key="9">
    <source>
        <dbReference type="Proteomes" id="UP001224661"/>
    </source>
</evidence>
<organism evidence="8 9">
    <name type="scientific">Streptomyces solicavernae</name>
    <dbReference type="NCBI Taxonomy" id="3043614"/>
    <lineage>
        <taxon>Bacteria</taxon>
        <taxon>Bacillati</taxon>
        <taxon>Actinomycetota</taxon>
        <taxon>Actinomycetes</taxon>
        <taxon>Kitasatosporales</taxon>
        <taxon>Streptomycetaceae</taxon>
        <taxon>Streptomyces</taxon>
    </lineage>
</organism>
<dbReference type="PANTHER" id="PTHR47359">
    <property type="entry name" value="PEPTIDOGLYCAN DL-ENDOPEPTIDASE CWLO"/>
    <property type="match status" value="1"/>
</dbReference>
<keyword evidence="6" id="KW-0732">Signal</keyword>
<evidence type="ECO:0000256" key="6">
    <source>
        <dbReference type="SAM" id="SignalP"/>
    </source>
</evidence>
<protein>
    <submittedName>
        <fullName evidence="8">C40 family peptidase</fullName>
    </submittedName>
</protein>
<evidence type="ECO:0000256" key="3">
    <source>
        <dbReference type="ARBA" id="ARBA00022801"/>
    </source>
</evidence>
<name>A0ABT6S0Q4_9ACTN</name>
<dbReference type="Gene3D" id="3.90.1720.10">
    <property type="entry name" value="endopeptidase domain like (from Nostoc punctiforme)"/>
    <property type="match status" value="1"/>
</dbReference>
<dbReference type="PANTHER" id="PTHR47359:SF3">
    <property type="entry name" value="NLP_P60 DOMAIN-CONTAINING PROTEIN-RELATED"/>
    <property type="match status" value="1"/>
</dbReference>
<dbReference type="InterPro" id="IPR000064">
    <property type="entry name" value="NLP_P60_dom"/>
</dbReference>
<evidence type="ECO:0000256" key="5">
    <source>
        <dbReference type="SAM" id="MobiDB-lite"/>
    </source>
</evidence>
<dbReference type="InterPro" id="IPR051794">
    <property type="entry name" value="PG_Endopeptidase_C40"/>
</dbReference>